<evidence type="ECO:0000256" key="5">
    <source>
        <dbReference type="SAM" id="MobiDB-lite"/>
    </source>
</evidence>
<dbReference type="PROSITE" id="PS50089">
    <property type="entry name" value="ZF_RING_2"/>
    <property type="match status" value="1"/>
</dbReference>
<feature type="compositionally biased region" description="Pro residues" evidence="5">
    <location>
        <begin position="361"/>
        <end position="376"/>
    </location>
</feature>
<dbReference type="GO" id="GO:0008270">
    <property type="term" value="F:zinc ion binding"/>
    <property type="evidence" value="ECO:0007669"/>
    <property type="project" value="UniProtKB-KW"/>
</dbReference>
<feature type="domain" description="CTCHY-type" evidence="8">
    <location>
        <begin position="853"/>
        <end position="936"/>
    </location>
</feature>
<evidence type="ECO:0000259" key="6">
    <source>
        <dbReference type="PROSITE" id="PS50089"/>
    </source>
</evidence>
<accession>A0A830HR01</accession>
<dbReference type="OrthoDB" id="411372at2759"/>
<feature type="compositionally biased region" description="Low complexity" evidence="5">
    <location>
        <begin position="414"/>
        <end position="424"/>
    </location>
</feature>
<feature type="domain" description="RING-type" evidence="6">
    <location>
        <begin position="938"/>
        <end position="983"/>
    </location>
</feature>
<dbReference type="Pfam" id="PF05495">
    <property type="entry name" value="zf-CHY"/>
    <property type="match status" value="1"/>
</dbReference>
<dbReference type="GO" id="GO:0006511">
    <property type="term" value="P:ubiquitin-dependent protein catabolic process"/>
    <property type="evidence" value="ECO:0007669"/>
    <property type="project" value="TreeGrafter"/>
</dbReference>
<evidence type="ECO:0000259" key="7">
    <source>
        <dbReference type="PROSITE" id="PS51266"/>
    </source>
</evidence>
<evidence type="ECO:0008006" key="11">
    <source>
        <dbReference type="Google" id="ProtNLM"/>
    </source>
</evidence>
<feature type="compositionally biased region" description="Basic and acidic residues" evidence="5">
    <location>
        <begin position="734"/>
        <end position="748"/>
    </location>
</feature>
<feature type="region of interest" description="Disordered" evidence="5">
    <location>
        <begin position="180"/>
        <end position="222"/>
    </location>
</feature>
<keyword evidence="3" id="KW-0862">Zinc</keyword>
<gene>
    <name evidence="9" type="ORF">PPROV_000662300</name>
</gene>
<dbReference type="CDD" id="cd12108">
    <property type="entry name" value="Hr-like"/>
    <property type="match status" value="1"/>
</dbReference>
<evidence type="ECO:0000256" key="4">
    <source>
        <dbReference type="PROSITE-ProRule" id="PRU00601"/>
    </source>
</evidence>
<feature type="compositionally biased region" description="Basic and acidic residues" evidence="5">
    <location>
        <begin position="208"/>
        <end position="222"/>
    </location>
</feature>
<dbReference type="Proteomes" id="UP000660262">
    <property type="component" value="Unassembled WGS sequence"/>
</dbReference>
<dbReference type="AlphaFoldDB" id="A0A830HR01"/>
<dbReference type="PANTHER" id="PTHR21319:SF0">
    <property type="entry name" value="AND RING FINGER DOMAIN PROTEIN, PUTATIVE (AFU_ORTHOLOGUE AFUA_1G08900)-RELATED"/>
    <property type="match status" value="1"/>
</dbReference>
<proteinExistence type="predicted"/>
<dbReference type="PROSITE" id="PS51270">
    <property type="entry name" value="ZF_CTCHY"/>
    <property type="match status" value="1"/>
</dbReference>
<name>A0A830HR01_9CHLO</name>
<evidence type="ECO:0000259" key="8">
    <source>
        <dbReference type="PROSITE" id="PS51270"/>
    </source>
</evidence>
<keyword evidence="1" id="KW-0479">Metal-binding</keyword>
<dbReference type="PROSITE" id="PS51266">
    <property type="entry name" value="ZF_CHY"/>
    <property type="match status" value="1"/>
</dbReference>
<keyword evidence="10" id="KW-1185">Reference proteome</keyword>
<protein>
    <recommendedName>
        <fullName evidence="11">RING-type domain-containing protein</fullName>
    </recommendedName>
</protein>
<evidence type="ECO:0000313" key="10">
    <source>
        <dbReference type="Proteomes" id="UP000660262"/>
    </source>
</evidence>
<dbReference type="InterPro" id="IPR008913">
    <property type="entry name" value="Znf_CHY"/>
</dbReference>
<dbReference type="Gene3D" id="1.20.120.520">
    <property type="entry name" value="nmb1532 protein domain like"/>
    <property type="match status" value="1"/>
</dbReference>
<feature type="region of interest" description="Disordered" evidence="5">
    <location>
        <begin position="734"/>
        <end position="757"/>
    </location>
</feature>
<feature type="compositionally biased region" description="Low complexity" evidence="5">
    <location>
        <begin position="377"/>
        <end position="388"/>
    </location>
</feature>
<evidence type="ECO:0000313" key="9">
    <source>
        <dbReference type="EMBL" id="GHP07881.1"/>
    </source>
</evidence>
<reference evidence="9" key="1">
    <citation type="submission" date="2020-10" db="EMBL/GenBank/DDBJ databases">
        <title>Unveiling of a novel bifunctional photoreceptor, Dualchrome1, isolated from a cosmopolitan green alga.</title>
        <authorList>
            <person name="Suzuki S."/>
            <person name="Kawachi M."/>
        </authorList>
    </citation>
    <scope>NUCLEOTIDE SEQUENCE</scope>
    <source>
        <strain evidence="9">NIES 2893</strain>
    </source>
</reference>
<feature type="region of interest" description="Disordered" evidence="5">
    <location>
        <begin position="347"/>
        <end position="426"/>
    </location>
</feature>
<keyword evidence="2 4" id="KW-0863">Zinc-finger</keyword>
<dbReference type="GO" id="GO:0061630">
    <property type="term" value="F:ubiquitin protein ligase activity"/>
    <property type="evidence" value="ECO:0007669"/>
    <property type="project" value="TreeGrafter"/>
</dbReference>
<evidence type="ECO:0000256" key="1">
    <source>
        <dbReference type="ARBA" id="ARBA00022723"/>
    </source>
</evidence>
<feature type="domain" description="CHY-type" evidence="7">
    <location>
        <begin position="776"/>
        <end position="851"/>
    </location>
</feature>
<dbReference type="Pfam" id="PF13639">
    <property type="entry name" value="zf-RING_2"/>
    <property type="match status" value="1"/>
</dbReference>
<dbReference type="SUPFAM" id="SSF161219">
    <property type="entry name" value="CHY zinc finger-like"/>
    <property type="match status" value="1"/>
</dbReference>
<dbReference type="PANTHER" id="PTHR21319">
    <property type="entry name" value="RING FINGER AND CHY ZINC FINGER DOMAIN-CONTAINING PROTEIN 1"/>
    <property type="match status" value="1"/>
</dbReference>
<dbReference type="SUPFAM" id="SSF161245">
    <property type="entry name" value="Zinc hairpin stack"/>
    <property type="match status" value="1"/>
</dbReference>
<dbReference type="InterPro" id="IPR013083">
    <property type="entry name" value="Znf_RING/FYVE/PHD"/>
</dbReference>
<dbReference type="InterPro" id="IPR017921">
    <property type="entry name" value="Znf_CTCHY"/>
</dbReference>
<dbReference type="SMART" id="SM00184">
    <property type="entry name" value="RING"/>
    <property type="match status" value="1"/>
</dbReference>
<dbReference type="EMBL" id="BNJQ01000018">
    <property type="protein sequence ID" value="GHP07881.1"/>
    <property type="molecule type" value="Genomic_DNA"/>
</dbReference>
<dbReference type="SUPFAM" id="SSF57850">
    <property type="entry name" value="RING/U-box"/>
    <property type="match status" value="1"/>
</dbReference>
<dbReference type="GO" id="GO:0005634">
    <property type="term" value="C:nucleus"/>
    <property type="evidence" value="ECO:0007669"/>
    <property type="project" value="TreeGrafter"/>
</dbReference>
<dbReference type="InterPro" id="IPR037275">
    <property type="entry name" value="Znf_CTCHY_sf"/>
</dbReference>
<dbReference type="Gene3D" id="3.30.40.10">
    <property type="entry name" value="Zinc/RING finger domain, C3HC4 (zinc finger)"/>
    <property type="match status" value="1"/>
</dbReference>
<sequence length="993" mass="109474">MTTSHPLTPRAQRAFARTEKAVAAAREDFAAAQSALQKALARGVDVEATLFEKDEKTFASSASPRGTSREAISSMALDAAPKQVSVQTSSSAPPIYGLSSVHRAIAAGLRTFASSASQLDLAVRSPQHQPSTLNCNTVITREVAARLERLSAQFQFLEALLLTHSVGEDAGIYVEQLNQEQQETNQRQQKQRTQHKQPQQQQQQPPPPEEHNPHHHDGSEEEQWHIVGTMLRELHGDLRRNGALPCEKTRTLAEHAMGAANHIIGHMEEEERDILPKLARTCSHANQCKLVWKTLSSMHLRMLEQVLPWLAEHLSKHNMSSLVATVSCAVPPDDPLRALLSRWQEEHREPALEQQQQQQPSPSPSSPPPAPPPSSSPSPQAAATTTTASDDDESTRSAKRARTAKRANSEEPSTTEAANGTTTTKQEISETAIDHIFDIHKAILRELDSLSESASRLVMLGREHALSHAHAGGGGETASSPPQVRRFAGPQLDGDEEWLCKWDAALGDISGRFEYLRSFYEAHSKAEDDIVFPALESKKLLRNVFKSYQADHERESNLFQDLSTTITSLKTKREARRFLAAAANPDGVKLEHAEVANEEEAADADADATARQQLLHAPQEAAPHSASDRTESPFFARDYPTRALHIKTLCSAIHASLSIHVRSEEQRIWPLFTKHFTTDEQVKLVGKIIGTTSADVLKTMLTLVGTKCGDRELREMIASWRRVSHSTRFEEWLSASKDKSEGSPKKLEGAAPAPTPSTAVVRKGIASETPGGWGRRADGRLGCEHYVRGCSLVVECCGKDGAEVVCKRCHDDNISRPCFPSKMEAIAVRKMVCLTCGERQPVAQNCQSCHTQMASYYCSICKVFDDDASPAAGSAAWDPTAPNEKSEHIYHCPYCNICRRGKGLGIDYWHCMRCNACFHMSLRETHKCQVQNTLDSACPICQDNLFESTESVVPLECGHALHSRCMTKLARQASGDIKCPVCRFIVLEQAREA</sequence>
<organism evidence="9 10">
    <name type="scientific">Pycnococcus provasolii</name>
    <dbReference type="NCBI Taxonomy" id="41880"/>
    <lineage>
        <taxon>Eukaryota</taxon>
        <taxon>Viridiplantae</taxon>
        <taxon>Chlorophyta</taxon>
        <taxon>Pseudoscourfieldiophyceae</taxon>
        <taxon>Pseudoscourfieldiales</taxon>
        <taxon>Pycnococcaceae</taxon>
        <taxon>Pycnococcus</taxon>
    </lineage>
</organism>
<dbReference type="GO" id="GO:0016567">
    <property type="term" value="P:protein ubiquitination"/>
    <property type="evidence" value="ECO:0007669"/>
    <property type="project" value="TreeGrafter"/>
</dbReference>
<dbReference type="InterPro" id="IPR001841">
    <property type="entry name" value="Znf_RING"/>
</dbReference>
<evidence type="ECO:0000256" key="2">
    <source>
        <dbReference type="ARBA" id="ARBA00022771"/>
    </source>
</evidence>
<evidence type="ECO:0000256" key="3">
    <source>
        <dbReference type="ARBA" id="ARBA00022833"/>
    </source>
</evidence>
<dbReference type="CDD" id="cd16464">
    <property type="entry name" value="RING-H2_Pirh2-like"/>
    <property type="match status" value="1"/>
</dbReference>
<dbReference type="InterPro" id="IPR037274">
    <property type="entry name" value="Znf_CHY_sf"/>
</dbReference>
<comment type="caution">
    <text evidence="9">The sequence shown here is derived from an EMBL/GenBank/DDBJ whole genome shotgun (WGS) entry which is preliminary data.</text>
</comment>